<feature type="transmembrane region" description="Helical" evidence="8">
    <location>
        <begin position="7"/>
        <end position="27"/>
    </location>
</feature>
<evidence type="ECO:0000256" key="2">
    <source>
        <dbReference type="ARBA" id="ARBA00022692"/>
    </source>
</evidence>
<proteinExistence type="predicted"/>
<name>A0ABQ8UU54_9EUKA</name>
<dbReference type="EMBL" id="JAPMOS010000002">
    <property type="protein sequence ID" value="KAJ4462658.1"/>
    <property type="molecule type" value="Genomic_DNA"/>
</dbReference>
<feature type="transmembrane region" description="Helical" evidence="8">
    <location>
        <begin position="143"/>
        <end position="166"/>
    </location>
</feature>
<evidence type="ECO:0000256" key="1">
    <source>
        <dbReference type="ARBA" id="ARBA00004141"/>
    </source>
</evidence>
<keyword evidence="4 8" id="KW-0472">Membrane</keyword>
<feature type="transmembrane region" description="Helical" evidence="8">
    <location>
        <begin position="323"/>
        <end position="346"/>
    </location>
</feature>
<dbReference type="SUPFAM" id="SSF103473">
    <property type="entry name" value="MFS general substrate transporter"/>
    <property type="match status" value="1"/>
</dbReference>
<feature type="transmembrane region" description="Helical" evidence="8">
    <location>
        <begin position="381"/>
        <end position="404"/>
    </location>
</feature>
<feature type="transmembrane region" description="Helical" evidence="8">
    <location>
        <begin position="69"/>
        <end position="87"/>
    </location>
</feature>
<evidence type="ECO:0000313" key="10">
    <source>
        <dbReference type="Proteomes" id="UP001141327"/>
    </source>
</evidence>
<protein>
    <recommendedName>
        <fullName evidence="6">UNC93-like protein MFSD11</fullName>
    </recommendedName>
    <alternativeName>
        <fullName evidence="7">Major facilitator superfamily domain-containing protein 11</fullName>
    </alternativeName>
</protein>
<dbReference type="PANTHER" id="PTHR23294:SF0">
    <property type="entry name" value="UNC93-LIKE PROTEIN MFSD11"/>
    <property type="match status" value="1"/>
</dbReference>
<comment type="subcellular location">
    <subcellularLocation>
        <location evidence="1">Membrane</location>
        <topology evidence="1">Multi-pass membrane protein</topology>
    </subcellularLocation>
</comment>
<feature type="transmembrane region" description="Helical" evidence="8">
    <location>
        <begin position="296"/>
        <end position="317"/>
    </location>
</feature>
<feature type="transmembrane region" description="Helical" evidence="8">
    <location>
        <begin position="39"/>
        <end position="57"/>
    </location>
</feature>
<feature type="transmembrane region" description="Helical" evidence="8">
    <location>
        <begin position="172"/>
        <end position="191"/>
    </location>
</feature>
<comment type="caution">
    <text evidence="9">The sequence shown here is derived from an EMBL/GenBank/DDBJ whole genome shotgun (WGS) entry which is preliminary data.</text>
</comment>
<evidence type="ECO:0000256" key="3">
    <source>
        <dbReference type="ARBA" id="ARBA00022989"/>
    </source>
</evidence>
<reference evidence="9" key="1">
    <citation type="journal article" date="2022" name="bioRxiv">
        <title>Genomics of Preaxostyla Flagellates Illuminates Evolutionary Transitions and the Path Towards Mitochondrial Loss.</title>
        <authorList>
            <person name="Novak L.V.F."/>
            <person name="Treitli S.C."/>
            <person name="Pyrih J."/>
            <person name="Halakuc P."/>
            <person name="Pipaliya S.V."/>
            <person name="Vacek V."/>
            <person name="Brzon O."/>
            <person name="Soukal P."/>
            <person name="Eme L."/>
            <person name="Dacks J.B."/>
            <person name="Karnkowska A."/>
            <person name="Elias M."/>
            <person name="Hampl V."/>
        </authorList>
    </citation>
    <scope>NUCLEOTIDE SEQUENCE</scope>
    <source>
        <strain evidence="9">RCP-MX</strain>
    </source>
</reference>
<organism evidence="9 10">
    <name type="scientific">Paratrimastix pyriformis</name>
    <dbReference type="NCBI Taxonomy" id="342808"/>
    <lineage>
        <taxon>Eukaryota</taxon>
        <taxon>Metamonada</taxon>
        <taxon>Preaxostyla</taxon>
        <taxon>Paratrimastigidae</taxon>
        <taxon>Paratrimastix</taxon>
    </lineage>
</organism>
<evidence type="ECO:0000256" key="4">
    <source>
        <dbReference type="ARBA" id="ARBA00023136"/>
    </source>
</evidence>
<accession>A0ABQ8UU54</accession>
<dbReference type="InterPro" id="IPR051617">
    <property type="entry name" value="UNC-93-like_regulator"/>
</dbReference>
<keyword evidence="2 8" id="KW-0812">Transmembrane</keyword>
<keyword evidence="5" id="KW-0325">Glycoprotein</keyword>
<dbReference type="InterPro" id="IPR010291">
    <property type="entry name" value="Ion_channel_UNC-93"/>
</dbReference>
<feature type="transmembrane region" description="Helical" evidence="8">
    <location>
        <begin position="236"/>
        <end position="256"/>
    </location>
</feature>
<keyword evidence="3 8" id="KW-1133">Transmembrane helix</keyword>
<gene>
    <name evidence="9" type="ORF">PAPYR_659</name>
</gene>
<evidence type="ECO:0000256" key="7">
    <source>
        <dbReference type="ARBA" id="ARBA00041910"/>
    </source>
</evidence>
<dbReference type="InterPro" id="IPR036259">
    <property type="entry name" value="MFS_trans_sf"/>
</dbReference>
<dbReference type="Proteomes" id="UP001141327">
    <property type="component" value="Unassembled WGS sequence"/>
</dbReference>
<keyword evidence="10" id="KW-1185">Reference proteome</keyword>
<dbReference type="Pfam" id="PF05978">
    <property type="entry name" value="UNC-93"/>
    <property type="match status" value="1"/>
</dbReference>
<evidence type="ECO:0000313" key="9">
    <source>
        <dbReference type="EMBL" id="KAJ4462658.1"/>
    </source>
</evidence>
<sequence>MKPYTFSVLNAFYIGFSFFILFAAYNPTEAYMTRLYPKVGFIALGIIYFSFCVFSNISSPIIARFGPRACMIAGSIPYALFIASNLLSIEYLTYAAALLIGLGAALLWPAQGAYMARLGNYSLQGDAAAGAGEKGPKKTNMGLLSGIFFLLNGFCNIVGFLITNFLAITPTVLVTVMSAISAVGILSMCFMRFVPPIEPKKDDVQTHAEPERRGVLGCLGGYFAPLVRLMINPDMLLFQLTFIFYGCFYSFFAGAVPPLITTAAYVSPCLICRGVANMICSVLLGKAGDRWGRFGAMFVTYLMAAGAVVCVLAVVLAGPQLEWLFFAAFSLFGAVEGSQPVLIYAISEEQWSGRSEAFALWCMVRSFVCGLFFILGGSVGAVQLGIVVGVMMALGFVGLLVMWVRIRRAARGAHAYQALPEEPVISTGSSPIDGLAAADPVASPLGGAEEAYSKQV</sequence>
<dbReference type="PANTHER" id="PTHR23294">
    <property type="entry name" value="ET TRANSLATION PRODUCT-RELATED"/>
    <property type="match status" value="1"/>
</dbReference>
<evidence type="ECO:0000256" key="8">
    <source>
        <dbReference type="SAM" id="Phobius"/>
    </source>
</evidence>
<evidence type="ECO:0000256" key="5">
    <source>
        <dbReference type="ARBA" id="ARBA00023180"/>
    </source>
</evidence>
<feature type="transmembrane region" description="Helical" evidence="8">
    <location>
        <begin position="93"/>
        <end position="110"/>
    </location>
</feature>
<feature type="transmembrane region" description="Helical" evidence="8">
    <location>
        <begin position="358"/>
        <end position="375"/>
    </location>
</feature>
<dbReference type="Gene3D" id="1.20.1250.20">
    <property type="entry name" value="MFS general substrate transporter like domains"/>
    <property type="match status" value="2"/>
</dbReference>
<evidence type="ECO:0000256" key="6">
    <source>
        <dbReference type="ARBA" id="ARBA00040302"/>
    </source>
</evidence>